<accession>A0A0N0CW75</accession>
<keyword evidence="2" id="KW-0378">Hydrolase</keyword>
<dbReference type="Gene3D" id="3.60.110.10">
    <property type="entry name" value="Carbon-nitrogen hydrolase"/>
    <property type="match status" value="1"/>
</dbReference>
<dbReference type="RefSeq" id="WP_053994018.1">
    <property type="nucleotide sequence ID" value="NZ_CP065643.1"/>
</dbReference>
<dbReference type="PATRIC" id="fig|33935.3.peg.517"/>
<proteinExistence type="predicted"/>
<sequence>MQVKVSNVQFKFESYSSFEDFANTIHRIFKDIPLDSDYVLFPELVTIGLLTTYNDYHTFTSQDNRKLTNFLNDYIELFNTLSKARKQIIIAGSTLEQEGPHTYNTAYIFDGKGNYAKHRKTHIFPAESDWDTKEGDTLETFDIGPVRIGVAICYEIEIPEIATIYSRQGADIIFCPSYTFTEHGFWRVRHCAEARCIENQLYVIHSPIIGEVDGVIETGFGNSANLSPCELPWTPNGIMEECTTSDFEVITSILEIDALYDKRKSGVATTFHDRKRRNDIYQKYNK</sequence>
<dbReference type="InterPro" id="IPR036526">
    <property type="entry name" value="C-N_Hydrolase_sf"/>
</dbReference>
<dbReference type="OrthoDB" id="9811121at2"/>
<dbReference type="PROSITE" id="PS50263">
    <property type="entry name" value="CN_HYDROLASE"/>
    <property type="match status" value="1"/>
</dbReference>
<organism evidence="2 3">
    <name type="scientific">Lysinibacillus macroides</name>
    <dbReference type="NCBI Taxonomy" id="33935"/>
    <lineage>
        <taxon>Bacteria</taxon>
        <taxon>Bacillati</taxon>
        <taxon>Bacillota</taxon>
        <taxon>Bacilli</taxon>
        <taxon>Bacillales</taxon>
        <taxon>Bacillaceae</taxon>
        <taxon>Lysinibacillus</taxon>
    </lineage>
</organism>
<dbReference type="STRING" id="33935.ADM90_05490"/>
<dbReference type="Proteomes" id="UP000037977">
    <property type="component" value="Unassembled WGS sequence"/>
</dbReference>
<comment type="caution">
    <text evidence="2">The sequence shown here is derived from an EMBL/GenBank/DDBJ whole genome shotgun (WGS) entry which is preliminary data.</text>
</comment>
<dbReference type="PANTHER" id="PTHR23088:SF50">
    <property type="entry name" value="HYDROLASE YHCX"/>
    <property type="match status" value="1"/>
</dbReference>
<protein>
    <submittedName>
        <fullName evidence="2">Amidohydrolase</fullName>
    </submittedName>
</protein>
<dbReference type="AlphaFoldDB" id="A0A0N0CW75"/>
<dbReference type="PANTHER" id="PTHR23088">
    <property type="entry name" value="NITRILASE-RELATED"/>
    <property type="match status" value="1"/>
</dbReference>
<evidence type="ECO:0000259" key="1">
    <source>
        <dbReference type="PROSITE" id="PS50263"/>
    </source>
</evidence>
<evidence type="ECO:0000313" key="2">
    <source>
        <dbReference type="EMBL" id="KOY82781.1"/>
    </source>
</evidence>
<evidence type="ECO:0000313" key="3">
    <source>
        <dbReference type="Proteomes" id="UP000037977"/>
    </source>
</evidence>
<name>A0A0N0CW75_9BACI</name>
<dbReference type="Pfam" id="PF00795">
    <property type="entry name" value="CN_hydrolase"/>
    <property type="match status" value="1"/>
</dbReference>
<dbReference type="EMBL" id="LGCI01000005">
    <property type="protein sequence ID" value="KOY82781.1"/>
    <property type="molecule type" value="Genomic_DNA"/>
</dbReference>
<dbReference type="InterPro" id="IPR003010">
    <property type="entry name" value="C-N_Hydrolase"/>
</dbReference>
<feature type="domain" description="CN hydrolase" evidence="1">
    <location>
        <begin position="3"/>
        <end position="258"/>
    </location>
</feature>
<gene>
    <name evidence="2" type="ORF">ADM90_05490</name>
</gene>
<keyword evidence="3" id="KW-1185">Reference proteome</keyword>
<dbReference type="GO" id="GO:0016787">
    <property type="term" value="F:hydrolase activity"/>
    <property type="evidence" value="ECO:0007669"/>
    <property type="project" value="UniProtKB-KW"/>
</dbReference>
<reference evidence="2 3" key="1">
    <citation type="submission" date="2015-07" db="EMBL/GenBank/DDBJ databases">
        <title>Genome sequencing project for genomic taxonomy and phylogenomics of Bacillus-like bacteria.</title>
        <authorList>
            <person name="Liu B."/>
            <person name="Wang J."/>
            <person name="Zhu Y."/>
            <person name="Liu G."/>
            <person name="Chen Q."/>
            <person name="Chen Z."/>
            <person name="Che J."/>
            <person name="Ge C."/>
            <person name="Shi H."/>
            <person name="Pan Z."/>
            <person name="Liu X."/>
        </authorList>
    </citation>
    <scope>NUCLEOTIDE SEQUENCE [LARGE SCALE GENOMIC DNA]</scope>
    <source>
        <strain evidence="2 3">DSM 54</strain>
    </source>
</reference>
<dbReference type="SUPFAM" id="SSF56317">
    <property type="entry name" value="Carbon-nitrogen hydrolase"/>
    <property type="match status" value="1"/>
</dbReference>